<evidence type="ECO:0000313" key="2">
    <source>
        <dbReference type="Proteomes" id="UP000030655"/>
    </source>
</evidence>
<dbReference type="AlphaFoldDB" id="A0A059EX24"/>
<dbReference type="Proteomes" id="UP000030655">
    <property type="component" value="Unassembled WGS sequence"/>
</dbReference>
<sequence length="63" mass="7009">MLSPSTHINSDDWPAYSKNFNNSNSYGHSIITQKFNFIDPSTGTHTQSIGARWGCFKKSGCPQ</sequence>
<organism evidence="1 2">
    <name type="scientific">Anncaliia algerae PRA339</name>
    <dbReference type="NCBI Taxonomy" id="1288291"/>
    <lineage>
        <taxon>Eukaryota</taxon>
        <taxon>Fungi</taxon>
        <taxon>Fungi incertae sedis</taxon>
        <taxon>Microsporidia</taxon>
        <taxon>Tubulinosematoidea</taxon>
        <taxon>Tubulinosematidae</taxon>
        <taxon>Anncaliia</taxon>
    </lineage>
</organism>
<proteinExistence type="predicted"/>
<evidence type="ECO:0000313" key="1">
    <source>
        <dbReference type="EMBL" id="KCZ79309.1"/>
    </source>
</evidence>
<accession>A0A059EX24</accession>
<keyword evidence="2" id="KW-1185">Reference proteome</keyword>
<dbReference type="OrthoDB" id="10062329at2759"/>
<dbReference type="EMBL" id="KK365301">
    <property type="protein sequence ID" value="KCZ79309.1"/>
    <property type="molecule type" value="Genomic_DNA"/>
</dbReference>
<gene>
    <name evidence="1" type="ORF">H312_03300</name>
</gene>
<dbReference type="VEuPathDB" id="MicrosporidiaDB:H312_03300"/>
<dbReference type="HOGENOM" id="CLU_2885345_0_0_1"/>
<reference evidence="1 2" key="2">
    <citation type="submission" date="2014-03" db="EMBL/GenBank/DDBJ databases">
        <title>The Genome Sequence of Anncaliia algerae insect isolate PRA339.</title>
        <authorList>
            <consortium name="The Broad Institute Genome Sequencing Platform"/>
            <consortium name="The Broad Institute Genome Sequencing Center for Infectious Disease"/>
            <person name="Cuomo C."/>
            <person name="Becnel J."/>
            <person name="Sanscrainte N."/>
            <person name="Walker B."/>
            <person name="Young S.K."/>
            <person name="Zeng Q."/>
            <person name="Gargeya S."/>
            <person name="Fitzgerald M."/>
            <person name="Haas B."/>
            <person name="Abouelleil A."/>
            <person name="Alvarado L."/>
            <person name="Arachchi H.M."/>
            <person name="Berlin A.M."/>
            <person name="Chapman S.B."/>
            <person name="Dewar J."/>
            <person name="Goldberg J."/>
            <person name="Griggs A."/>
            <person name="Gujja S."/>
            <person name="Hansen M."/>
            <person name="Howarth C."/>
            <person name="Imamovic A."/>
            <person name="Larimer J."/>
            <person name="McCowan C."/>
            <person name="Murphy C."/>
            <person name="Neiman D."/>
            <person name="Pearson M."/>
            <person name="Priest M."/>
            <person name="Roberts A."/>
            <person name="Saif S."/>
            <person name="Shea T."/>
            <person name="Sisk P."/>
            <person name="Sykes S."/>
            <person name="Wortman J."/>
            <person name="Nusbaum C."/>
            <person name="Birren B."/>
        </authorList>
    </citation>
    <scope>NUCLEOTIDE SEQUENCE [LARGE SCALE GENOMIC DNA]</scope>
    <source>
        <strain evidence="1 2">PRA339</strain>
    </source>
</reference>
<name>A0A059EX24_9MICR</name>
<reference evidence="2" key="1">
    <citation type="submission" date="2013-02" db="EMBL/GenBank/DDBJ databases">
        <authorList>
            <consortium name="The Broad Institute Genome Sequencing Platform"/>
            <person name="Cuomo C."/>
            <person name="Becnel J."/>
            <person name="Sanscrainte N."/>
            <person name="Walker B."/>
            <person name="Young S.K."/>
            <person name="Zeng Q."/>
            <person name="Gargeya S."/>
            <person name="Fitzgerald M."/>
            <person name="Haas B."/>
            <person name="Abouelleil A."/>
            <person name="Alvarado L."/>
            <person name="Arachchi H.M."/>
            <person name="Berlin A.M."/>
            <person name="Chapman S.B."/>
            <person name="Dewar J."/>
            <person name="Goldberg J."/>
            <person name="Griggs A."/>
            <person name="Gujja S."/>
            <person name="Hansen M."/>
            <person name="Howarth C."/>
            <person name="Imamovic A."/>
            <person name="Larimer J."/>
            <person name="McCowan C."/>
            <person name="Murphy C."/>
            <person name="Neiman D."/>
            <person name="Pearson M."/>
            <person name="Priest M."/>
            <person name="Roberts A."/>
            <person name="Saif S."/>
            <person name="Shea T."/>
            <person name="Sisk P."/>
            <person name="Sykes S."/>
            <person name="Wortman J."/>
            <person name="Nusbaum C."/>
            <person name="Birren B."/>
        </authorList>
    </citation>
    <scope>NUCLEOTIDE SEQUENCE [LARGE SCALE GENOMIC DNA]</scope>
    <source>
        <strain evidence="2">PRA339</strain>
    </source>
</reference>
<protein>
    <submittedName>
        <fullName evidence="1">Uncharacterized protein</fullName>
    </submittedName>
</protein>